<proteinExistence type="predicted"/>
<reference evidence="1" key="1">
    <citation type="submission" date="2021-10" db="EMBL/GenBank/DDBJ databases">
        <title>Psilocybe cubensis genome.</title>
        <authorList>
            <person name="Mckernan K.J."/>
            <person name="Crawford S."/>
            <person name="Trippe A."/>
            <person name="Kane L.T."/>
            <person name="Mclaughlin S."/>
        </authorList>
    </citation>
    <scope>NUCLEOTIDE SEQUENCE</scope>
    <source>
        <strain evidence="1">MGC-MH-2018</strain>
    </source>
</reference>
<organism evidence="1 2">
    <name type="scientific">Psilocybe cubensis</name>
    <name type="common">Psychedelic mushroom</name>
    <name type="synonym">Stropharia cubensis</name>
    <dbReference type="NCBI Taxonomy" id="181762"/>
    <lineage>
        <taxon>Eukaryota</taxon>
        <taxon>Fungi</taxon>
        <taxon>Dikarya</taxon>
        <taxon>Basidiomycota</taxon>
        <taxon>Agaricomycotina</taxon>
        <taxon>Agaricomycetes</taxon>
        <taxon>Agaricomycetidae</taxon>
        <taxon>Agaricales</taxon>
        <taxon>Agaricineae</taxon>
        <taxon>Strophariaceae</taxon>
        <taxon>Psilocybe</taxon>
    </lineage>
</organism>
<dbReference type="EMBL" id="JAFIQS020000008">
    <property type="protein sequence ID" value="KAH9478934.1"/>
    <property type="molecule type" value="Genomic_DNA"/>
</dbReference>
<comment type="caution">
    <text evidence="1">The sequence shown here is derived from an EMBL/GenBank/DDBJ whole genome shotgun (WGS) entry which is preliminary data.</text>
</comment>
<dbReference type="Proteomes" id="UP000664032">
    <property type="component" value="Unassembled WGS sequence"/>
</dbReference>
<evidence type="ECO:0000313" key="2">
    <source>
        <dbReference type="Proteomes" id="UP000664032"/>
    </source>
</evidence>
<name>A0ACB8GTZ4_PSICU</name>
<accession>A0ACB8GTZ4</accession>
<evidence type="ECO:0000313" key="1">
    <source>
        <dbReference type="EMBL" id="KAH9478934.1"/>
    </source>
</evidence>
<protein>
    <submittedName>
        <fullName evidence="1">Uncharacterized protein</fullName>
    </submittedName>
</protein>
<sequence>MKFSLSISVCLAAVASAASIGSTTESTMRAIMADFSKLGQQFVKIANDVNAFPQTGMAGVEDIHNDAAGIHEFFLSINDNLDSLPRPVSNENVIKVFSTYKSFTPNIFSYLNGITDKAADFKALGSASTTISLDLLGSIAPCVHFGGTVMAMLPDSIFRQPAMNDTASTMFNDIDNAKQNAINALA</sequence>
<keyword evidence="2" id="KW-1185">Reference proteome</keyword>
<gene>
    <name evidence="1" type="ORF">JR316_0009397</name>
</gene>